<feature type="non-terminal residue" evidence="1">
    <location>
        <position position="1"/>
    </location>
</feature>
<dbReference type="EMBL" id="JAWWNJ010000021">
    <property type="protein sequence ID" value="KAK7034088.1"/>
    <property type="molecule type" value="Genomic_DNA"/>
</dbReference>
<sequence length="159" mass="18398">GERTVVNKDLMRTENIRTQEIIPGRAMLIEIETHEEKEDEPRRLRTHEPGVVRLLGVYAPNAPAENALFWKTLREFFEQNPHLKPDIFGGDMNVVEEAIDRLPSHKDSEEAVMELDLLKSHLGMIDGWRHTFPTTRDYTFNAIPHRPIPHHAGNIRPIL</sequence>
<dbReference type="AlphaFoldDB" id="A0AAW0C4S5"/>
<protein>
    <submittedName>
        <fullName evidence="1">Uncharacterized protein</fullName>
    </submittedName>
</protein>
<dbReference type="Proteomes" id="UP001362999">
    <property type="component" value="Unassembled WGS sequence"/>
</dbReference>
<comment type="caution">
    <text evidence="1">The sequence shown here is derived from an EMBL/GenBank/DDBJ whole genome shotgun (WGS) entry which is preliminary data.</text>
</comment>
<name>A0AAW0C4S5_9AGAR</name>
<dbReference type="Gene3D" id="3.60.10.10">
    <property type="entry name" value="Endonuclease/exonuclease/phosphatase"/>
    <property type="match status" value="1"/>
</dbReference>
<reference evidence="1 2" key="1">
    <citation type="journal article" date="2024" name="J Genomics">
        <title>Draft genome sequencing and assembly of Favolaschia claudopus CIRM-BRFM 2984 isolated from oak limbs.</title>
        <authorList>
            <person name="Navarro D."/>
            <person name="Drula E."/>
            <person name="Chaduli D."/>
            <person name="Cazenave R."/>
            <person name="Ahrendt S."/>
            <person name="Wang J."/>
            <person name="Lipzen A."/>
            <person name="Daum C."/>
            <person name="Barry K."/>
            <person name="Grigoriev I.V."/>
            <person name="Favel A."/>
            <person name="Rosso M.N."/>
            <person name="Martin F."/>
        </authorList>
    </citation>
    <scope>NUCLEOTIDE SEQUENCE [LARGE SCALE GENOMIC DNA]</scope>
    <source>
        <strain evidence="1 2">CIRM-BRFM 2984</strain>
    </source>
</reference>
<evidence type="ECO:0000313" key="2">
    <source>
        <dbReference type="Proteomes" id="UP001362999"/>
    </source>
</evidence>
<dbReference type="SUPFAM" id="SSF56219">
    <property type="entry name" value="DNase I-like"/>
    <property type="match status" value="1"/>
</dbReference>
<accession>A0AAW0C4S5</accession>
<proteinExistence type="predicted"/>
<keyword evidence="2" id="KW-1185">Reference proteome</keyword>
<evidence type="ECO:0000313" key="1">
    <source>
        <dbReference type="EMBL" id="KAK7034088.1"/>
    </source>
</evidence>
<gene>
    <name evidence="1" type="ORF">R3P38DRAFT_2518924</name>
</gene>
<dbReference type="InterPro" id="IPR036691">
    <property type="entry name" value="Endo/exonu/phosph_ase_sf"/>
</dbReference>
<organism evidence="1 2">
    <name type="scientific">Favolaschia claudopus</name>
    <dbReference type="NCBI Taxonomy" id="2862362"/>
    <lineage>
        <taxon>Eukaryota</taxon>
        <taxon>Fungi</taxon>
        <taxon>Dikarya</taxon>
        <taxon>Basidiomycota</taxon>
        <taxon>Agaricomycotina</taxon>
        <taxon>Agaricomycetes</taxon>
        <taxon>Agaricomycetidae</taxon>
        <taxon>Agaricales</taxon>
        <taxon>Marasmiineae</taxon>
        <taxon>Mycenaceae</taxon>
        <taxon>Favolaschia</taxon>
    </lineage>
</organism>